<organism evidence="1">
    <name type="scientific">Solanum chacoense</name>
    <name type="common">Chaco potato</name>
    <dbReference type="NCBI Taxonomy" id="4108"/>
    <lineage>
        <taxon>Eukaryota</taxon>
        <taxon>Viridiplantae</taxon>
        <taxon>Streptophyta</taxon>
        <taxon>Embryophyta</taxon>
        <taxon>Tracheophyta</taxon>
        <taxon>Spermatophyta</taxon>
        <taxon>Magnoliopsida</taxon>
        <taxon>eudicotyledons</taxon>
        <taxon>Gunneridae</taxon>
        <taxon>Pentapetalae</taxon>
        <taxon>asterids</taxon>
        <taxon>lamiids</taxon>
        <taxon>Solanales</taxon>
        <taxon>Solanaceae</taxon>
        <taxon>Solanoideae</taxon>
        <taxon>Solaneae</taxon>
        <taxon>Solanum</taxon>
    </lineage>
</organism>
<accession>A0A0V0HFN1</accession>
<proteinExistence type="predicted"/>
<reference evidence="1" key="1">
    <citation type="submission" date="2015-12" db="EMBL/GenBank/DDBJ databases">
        <title>Gene expression during late stages of embryo sac development: a critical building block for successful pollen-pistil interactions.</title>
        <authorList>
            <person name="Liu Y."/>
            <person name="Joly V."/>
            <person name="Sabar M."/>
            <person name="Matton D.P."/>
        </authorList>
    </citation>
    <scope>NUCLEOTIDE SEQUENCE</scope>
</reference>
<dbReference type="AlphaFoldDB" id="A0A0V0HFN1"/>
<protein>
    <submittedName>
        <fullName evidence="1">Putative ovule protein</fullName>
    </submittedName>
</protein>
<name>A0A0V0HFN1_SOLCH</name>
<dbReference type="EMBL" id="GEDG01020939">
    <property type="protein sequence ID" value="JAP18720.1"/>
    <property type="molecule type" value="Transcribed_RNA"/>
</dbReference>
<sequence>MIKRSKSENLIPVIWYFYSTKGCACFLASSNQRGRDHSELYKCCHTHRAVELENEEGTRFKR</sequence>
<evidence type="ECO:0000313" key="1">
    <source>
        <dbReference type="EMBL" id="JAP18720.1"/>
    </source>
</evidence>